<dbReference type="InterPro" id="IPR052752">
    <property type="entry name" value="NACHT-WD_repeat"/>
</dbReference>
<dbReference type="KEGG" id="sre:PTSG_08732"/>
<dbReference type="STRING" id="946362.F2UKJ2"/>
<dbReference type="SUPFAM" id="SSF48452">
    <property type="entry name" value="TPR-like"/>
    <property type="match status" value="2"/>
</dbReference>
<name>F2UKJ2_SALR5</name>
<dbReference type="EMBL" id="GL832979">
    <property type="protein sequence ID" value="EGD77641.1"/>
    <property type="molecule type" value="Genomic_DNA"/>
</dbReference>
<dbReference type="Gene3D" id="1.25.40.10">
    <property type="entry name" value="Tetratricopeptide repeat domain"/>
    <property type="match status" value="2"/>
</dbReference>
<organism evidence="3">
    <name type="scientific">Salpingoeca rosetta (strain ATCC 50818 / BSB-021)</name>
    <dbReference type="NCBI Taxonomy" id="946362"/>
    <lineage>
        <taxon>Eukaryota</taxon>
        <taxon>Choanoflagellata</taxon>
        <taxon>Craspedida</taxon>
        <taxon>Salpingoecidae</taxon>
        <taxon>Salpingoeca</taxon>
    </lineage>
</organism>
<accession>F2UKJ2</accession>
<dbReference type="GeneID" id="16070676"/>
<dbReference type="Pfam" id="PF13424">
    <property type="entry name" value="TPR_12"/>
    <property type="match status" value="1"/>
</dbReference>
<dbReference type="Proteomes" id="UP000007799">
    <property type="component" value="Unassembled WGS sequence"/>
</dbReference>
<protein>
    <submittedName>
        <fullName evidence="2">Uncharacterized protein</fullName>
    </submittedName>
</protein>
<dbReference type="InterPro" id="IPR019734">
    <property type="entry name" value="TPR_rpt"/>
</dbReference>
<feature type="compositionally biased region" description="Low complexity" evidence="1">
    <location>
        <begin position="1"/>
        <end position="16"/>
    </location>
</feature>
<dbReference type="SMART" id="SM00028">
    <property type="entry name" value="TPR"/>
    <property type="match status" value="4"/>
</dbReference>
<dbReference type="PANTHER" id="PTHR19871">
    <property type="entry name" value="BETA TRANSDUCIN-RELATED PROTEIN"/>
    <property type="match status" value="1"/>
</dbReference>
<evidence type="ECO:0000256" key="1">
    <source>
        <dbReference type="SAM" id="MobiDB-lite"/>
    </source>
</evidence>
<sequence>MGKAASKPSKAPSSSAPKKDDEDTNGATANHASALEEHDESSLIKALRTMKLPNAPASPEVNPQKAALRRSRVIRGRALPEDIHQPRRVCVYLCYSEECAALEVKTIREHAHVFLREWSLNQFDLPADLIDLHEGLGQQPITTEEMEALHLKFIRSMASDEILPIFVRLSSAPDAMGSVVIPSSLTKKDQSRIDDTELMNKYYKRNNNCPSSEPHTLWLTSPLSNEERQEVLECLQASLISSQLKCLEEQEVSLANSLLKPECIVHLQMTNVRATMEQSSFPALADSDTAMHAAAPVLQTATWERPVDMPFGLEATTYDSEQYCLAVCKSYVACLAQAIVGRLGTLAEPDSALVLEMQDHLAFSTSMAPSAQQLPRLYPEPVVKQYILLEKPAPPLVIHAPLGGGRTTAAVQMAALAADLPTKSHTERVIMPRFAGLTPRASNLQSFLHDLNRHLCMVYDGDMKQQPSEEADLVRRWSSVMRLASPYLPVVIIMDADPASLETTAGRPLSLLQWLPPVLPGSVRMIVLTNDAEVKPLRTKIPEAMFRPLALPTKDAFKSALQSHLSLRRRTVSKQQLAGLLSCLPASHVTPLLLAMLGMIACTWTHEHDPPVSVPGAELAVSAFIDVLEKRHSVEVVRMCVLALCICQEGCTDVELATMLRSIGVASAMREWLLLREALSPLVQYHSIHHFNAFTSPHFAALVRARYSAAHVRTVVDTLIATFGKLVGEGGTTTHLSLELSHLLQEHASREQVAAALGEPRFLLHLVASSETAGSAYIKRMWGALSDRQKKDACTAAYRVLMATIPQLKGKKLKRVLDQSAAIASFVDRMDDKELALDLFNQSLKVQERVLGATHPYTLSMAAKVAGVLYKNKQTKKALDVCKAYTRSYVDPASVRHDASFEPCRMEVSALFLLRSNIHLDRNEFSEAKQDLERVLVVYNMHNLTEDSEDVRLAAVWGNLANTCAAMDKHAEALDYYTRALGVFRTTGKRDPKKVCTTLLNISLSQRYLSKFDDALKAAQEAQDIADAAWGAHDKITLEAVHSRAVTMEVMGRHQEALELYREAADGFLALSGRPSPSIVSAIKRCQARINPS</sequence>
<evidence type="ECO:0000313" key="3">
    <source>
        <dbReference type="Proteomes" id="UP000007799"/>
    </source>
</evidence>
<dbReference type="AlphaFoldDB" id="F2UKJ2"/>
<dbReference type="RefSeq" id="XP_004990117.1">
    <property type="nucleotide sequence ID" value="XM_004990060.1"/>
</dbReference>
<feature type="region of interest" description="Disordered" evidence="1">
    <location>
        <begin position="1"/>
        <end position="40"/>
    </location>
</feature>
<evidence type="ECO:0000313" key="2">
    <source>
        <dbReference type="EMBL" id="EGD77641.1"/>
    </source>
</evidence>
<keyword evidence="3" id="KW-1185">Reference proteome</keyword>
<gene>
    <name evidence="2" type="ORF">PTSG_08732</name>
</gene>
<dbReference type="eggNOG" id="KOG3602">
    <property type="taxonomic scope" value="Eukaryota"/>
</dbReference>
<dbReference type="InterPro" id="IPR011990">
    <property type="entry name" value="TPR-like_helical_dom_sf"/>
</dbReference>
<dbReference type="PANTHER" id="PTHR19871:SF14">
    <property type="entry name" value="DUF4062 DOMAIN-CONTAINING PROTEIN"/>
    <property type="match status" value="1"/>
</dbReference>
<reference evidence="2" key="1">
    <citation type="submission" date="2009-08" db="EMBL/GenBank/DDBJ databases">
        <title>Annotation of Salpingoeca rosetta.</title>
        <authorList>
            <consortium name="The Broad Institute Genome Sequencing Platform"/>
            <person name="Russ C."/>
            <person name="Cuomo C."/>
            <person name="Burger G."/>
            <person name="Gray M.W."/>
            <person name="Holland P.W.H."/>
            <person name="King N."/>
            <person name="Lang F.B.F."/>
            <person name="Roger A.J."/>
            <person name="Ruiz-Trillo I."/>
            <person name="Young S.K."/>
            <person name="Zeng Q."/>
            <person name="Gargeya S."/>
            <person name="Alvarado L."/>
            <person name="Berlin A."/>
            <person name="Chapman S.B."/>
            <person name="Chen Z."/>
            <person name="Freedman E."/>
            <person name="Gellesch M."/>
            <person name="Goldberg J."/>
            <person name="Griggs A."/>
            <person name="Gujja S."/>
            <person name="Heilman E."/>
            <person name="Heiman D."/>
            <person name="Howarth C."/>
            <person name="Mehta T."/>
            <person name="Neiman D."/>
            <person name="Pearson M."/>
            <person name="Roberts A."/>
            <person name="Saif S."/>
            <person name="Shea T."/>
            <person name="Shenoy N."/>
            <person name="Sisk P."/>
            <person name="Stolte C."/>
            <person name="Sykes S."/>
            <person name="White J."/>
            <person name="Yandava C."/>
            <person name="Haas B."/>
            <person name="Nusbaum C."/>
            <person name="Birren B."/>
        </authorList>
    </citation>
    <scope>NUCLEOTIDE SEQUENCE [LARGE SCALE GENOMIC DNA]</scope>
    <source>
        <strain evidence="2">ATCC 50818</strain>
    </source>
</reference>
<dbReference type="InParanoid" id="F2UKJ2"/>
<proteinExistence type="predicted"/>